<dbReference type="GO" id="GO:0016705">
    <property type="term" value="F:oxidoreductase activity, acting on paired donors, with incorporation or reduction of molecular oxygen"/>
    <property type="evidence" value="ECO:0007669"/>
    <property type="project" value="InterPro"/>
</dbReference>
<keyword evidence="7 8" id="KW-0503">Monooxygenase</keyword>
<keyword evidence="4 8" id="KW-0479">Metal-binding</keyword>
<dbReference type="Gene3D" id="1.10.630.10">
    <property type="entry name" value="Cytochrome P450"/>
    <property type="match status" value="1"/>
</dbReference>
<dbReference type="EMBL" id="JAAXOS010000018">
    <property type="protein sequence ID" value="NKY30516.1"/>
    <property type="molecule type" value="Genomic_DNA"/>
</dbReference>
<evidence type="ECO:0000313" key="10">
    <source>
        <dbReference type="Proteomes" id="UP000540698"/>
    </source>
</evidence>
<gene>
    <name evidence="9" type="ORF">HGB38_30510</name>
</gene>
<dbReference type="SUPFAM" id="SSF48264">
    <property type="entry name" value="Cytochrome P450"/>
    <property type="match status" value="1"/>
</dbReference>
<comment type="similarity">
    <text evidence="2 8">Belongs to the cytochrome P450 family.</text>
</comment>
<dbReference type="CDD" id="cd20625">
    <property type="entry name" value="CYP164-like"/>
    <property type="match status" value="1"/>
</dbReference>
<proteinExistence type="inferred from homology"/>
<reference evidence="9 10" key="1">
    <citation type="submission" date="2020-04" db="EMBL/GenBank/DDBJ databases">
        <title>MicrobeNet Type strains.</title>
        <authorList>
            <person name="Nicholson A.C."/>
        </authorList>
    </citation>
    <scope>NUCLEOTIDE SEQUENCE [LARGE SCALE GENOMIC DNA]</scope>
    <source>
        <strain evidence="9 10">DSM 44956</strain>
    </source>
</reference>
<dbReference type="GO" id="GO:0020037">
    <property type="term" value="F:heme binding"/>
    <property type="evidence" value="ECO:0007669"/>
    <property type="project" value="InterPro"/>
</dbReference>
<keyword evidence="6 8" id="KW-0408">Iron</keyword>
<dbReference type="InterPro" id="IPR017972">
    <property type="entry name" value="Cyt_P450_CS"/>
</dbReference>
<accession>A0A7X6L9T7</accession>
<evidence type="ECO:0000256" key="7">
    <source>
        <dbReference type="ARBA" id="ARBA00023033"/>
    </source>
</evidence>
<organism evidence="9 10">
    <name type="scientific">Nocardia gamkensis</name>
    <dbReference type="NCBI Taxonomy" id="352869"/>
    <lineage>
        <taxon>Bacteria</taxon>
        <taxon>Bacillati</taxon>
        <taxon>Actinomycetota</taxon>
        <taxon>Actinomycetes</taxon>
        <taxon>Mycobacteriales</taxon>
        <taxon>Nocardiaceae</taxon>
        <taxon>Nocardia</taxon>
    </lineage>
</organism>
<evidence type="ECO:0000256" key="2">
    <source>
        <dbReference type="ARBA" id="ARBA00010617"/>
    </source>
</evidence>
<dbReference type="PRINTS" id="PR00359">
    <property type="entry name" value="BP450"/>
</dbReference>
<dbReference type="FunFam" id="1.10.630.10:FF:000018">
    <property type="entry name" value="Cytochrome P450 monooxygenase"/>
    <property type="match status" value="1"/>
</dbReference>
<dbReference type="Pfam" id="PF00067">
    <property type="entry name" value="p450"/>
    <property type="match status" value="1"/>
</dbReference>
<name>A0A7X6L9T7_9NOCA</name>
<evidence type="ECO:0000256" key="1">
    <source>
        <dbReference type="ARBA" id="ARBA00001971"/>
    </source>
</evidence>
<comment type="caution">
    <text evidence="9">The sequence shown here is derived from an EMBL/GenBank/DDBJ whole genome shotgun (WGS) entry which is preliminary data.</text>
</comment>
<dbReference type="RefSeq" id="WP_062971620.1">
    <property type="nucleotide sequence ID" value="NZ_JAAXOS010000018.1"/>
</dbReference>
<dbReference type="GO" id="GO:0005506">
    <property type="term" value="F:iron ion binding"/>
    <property type="evidence" value="ECO:0007669"/>
    <property type="project" value="InterPro"/>
</dbReference>
<evidence type="ECO:0000313" key="9">
    <source>
        <dbReference type="EMBL" id="NKY30516.1"/>
    </source>
</evidence>
<evidence type="ECO:0000256" key="5">
    <source>
        <dbReference type="ARBA" id="ARBA00023002"/>
    </source>
</evidence>
<keyword evidence="3 8" id="KW-0349">Heme</keyword>
<dbReference type="InterPro" id="IPR001128">
    <property type="entry name" value="Cyt_P450"/>
</dbReference>
<dbReference type="PROSITE" id="PS00086">
    <property type="entry name" value="CYTOCHROME_P450"/>
    <property type="match status" value="1"/>
</dbReference>
<dbReference type="InterPro" id="IPR036396">
    <property type="entry name" value="Cyt_P450_sf"/>
</dbReference>
<evidence type="ECO:0000256" key="3">
    <source>
        <dbReference type="ARBA" id="ARBA00022617"/>
    </source>
</evidence>
<dbReference type="PANTHER" id="PTHR46696:SF1">
    <property type="entry name" value="CYTOCHROME P450 YJIB-RELATED"/>
    <property type="match status" value="1"/>
</dbReference>
<keyword evidence="10" id="KW-1185">Reference proteome</keyword>
<evidence type="ECO:0000256" key="6">
    <source>
        <dbReference type="ARBA" id="ARBA00023004"/>
    </source>
</evidence>
<dbReference type="InterPro" id="IPR002397">
    <property type="entry name" value="Cyt_P450_B"/>
</dbReference>
<keyword evidence="5 8" id="KW-0560">Oxidoreductase</keyword>
<dbReference type="Proteomes" id="UP000540698">
    <property type="component" value="Unassembled WGS sequence"/>
</dbReference>
<dbReference type="AlphaFoldDB" id="A0A7X6L9T7"/>
<comment type="cofactor">
    <cofactor evidence="1">
        <name>heme</name>
        <dbReference type="ChEBI" id="CHEBI:30413"/>
    </cofactor>
</comment>
<dbReference type="PRINTS" id="PR00385">
    <property type="entry name" value="P450"/>
</dbReference>
<protein>
    <submittedName>
        <fullName evidence="9">Cytochrome P450</fullName>
    </submittedName>
</protein>
<evidence type="ECO:0000256" key="4">
    <source>
        <dbReference type="ARBA" id="ARBA00022723"/>
    </source>
</evidence>
<evidence type="ECO:0000256" key="8">
    <source>
        <dbReference type="RuleBase" id="RU000461"/>
    </source>
</evidence>
<dbReference type="PANTHER" id="PTHR46696">
    <property type="entry name" value="P450, PUTATIVE (EUROFUNG)-RELATED"/>
    <property type="match status" value="1"/>
</dbReference>
<sequence>MTTTNHPTDDYVRLLDPAVRPDPYPLFARLRDCGAFRIGTAPVVVLTRYADCAAVLRDPRASVDRSLARLQLGSMPIYDGTREDGAAQAKPSFLFLDPPDHTRLRRLVSKAFTPRVVRQLEPRITEIVDDLLDQRARAGRFDAVDHLAYPLPVTVICELLGVPLADEARLSAWSALLSRTLDPTSRAAARFRADPAEIRRAGTELHAYFEELIDRRRRTPGPDLLSELIAAEDAGDVLTHAELISTCALLLVAGHETTVNLIANAILALLRRPEELTALRADPDRAAGVVEETLRFDPPVQLIPRVAADELSIGGMDIQRGDLVVLLIAAAHRDPSAFGDPDRFDPARENRHLAFGLGAHFCLGAPLARLEARVALTRLAQRVEDPSLPVDPPPYREHVNLRGPAHLPIEFAAIRPR</sequence>
<dbReference type="GO" id="GO:0004497">
    <property type="term" value="F:monooxygenase activity"/>
    <property type="evidence" value="ECO:0007669"/>
    <property type="project" value="UniProtKB-KW"/>
</dbReference>